<keyword evidence="4 11" id="KW-0589">Pheromone response</keyword>
<evidence type="ECO:0000256" key="4">
    <source>
        <dbReference type="ARBA" id="ARBA00022507"/>
    </source>
</evidence>
<dbReference type="InterPro" id="IPR004072">
    <property type="entry name" value="Vmron_rcpt_1"/>
</dbReference>
<keyword evidence="12" id="KW-1185">Reference proteome</keyword>
<sequence length="154" mass="17305">MVLLTIGFFVSTDILGTQDIQSDFKCKVIVFLYKVLRGLPIWATCLLSVLKAITIIPSSSCFTKFTLKSPNPILCFFLFLWILNNVATSRVSLQEALQKKRATQMILLLVSCFVIIYCVDFIISFSMVMTWANDPILVCIQMLAANGYGTVLRC</sequence>
<comment type="subcellular location">
    <subcellularLocation>
        <location evidence="1 11">Cell membrane</location>
        <topology evidence="1 11">Multi-pass membrane protein</topology>
    </subcellularLocation>
</comment>
<evidence type="ECO:0000256" key="6">
    <source>
        <dbReference type="ARBA" id="ARBA00022989"/>
    </source>
</evidence>
<evidence type="ECO:0000256" key="3">
    <source>
        <dbReference type="ARBA" id="ARBA00022475"/>
    </source>
</evidence>
<keyword evidence="3 11" id="KW-1003">Cell membrane</keyword>
<evidence type="ECO:0000256" key="9">
    <source>
        <dbReference type="ARBA" id="ARBA00023170"/>
    </source>
</evidence>
<keyword evidence="9 11" id="KW-0675">Receptor</keyword>
<accession>A0A9W2V1V4</accession>
<dbReference type="PANTHER" id="PTHR24062">
    <property type="entry name" value="VOMERONASAL TYPE-1 RECEPTOR"/>
    <property type="match status" value="1"/>
</dbReference>
<evidence type="ECO:0000256" key="1">
    <source>
        <dbReference type="ARBA" id="ARBA00004651"/>
    </source>
</evidence>
<organism evidence="12 13">
    <name type="scientific">Panthera pardus</name>
    <name type="common">Leopard</name>
    <name type="synonym">Felis pardus</name>
    <dbReference type="NCBI Taxonomy" id="9691"/>
    <lineage>
        <taxon>Eukaryota</taxon>
        <taxon>Metazoa</taxon>
        <taxon>Chordata</taxon>
        <taxon>Craniata</taxon>
        <taxon>Vertebrata</taxon>
        <taxon>Euteleostomi</taxon>
        <taxon>Mammalia</taxon>
        <taxon>Eutheria</taxon>
        <taxon>Laurasiatheria</taxon>
        <taxon>Carnivora</taxon>
        <taxon>Feliformia</taxon>
        <taxon>Felidae</taxon>
        <taxon>Pantherinae</taxon>
        <taxon>Panthera</taxon>
    </lineage>
</organism>
<evidence type="ECO:0000313" key="13">
    <source>
        <dbReference type="RefSeq" id="XP_053752696.1"/>
    </source>
</evidence>
<comment type="caution">
    <text evidence="11">Lacks conserved residue(s) required for the propagation of feature annotation.</text>
</comment>
<gene>
    <name evidence="13" type="primary">LOC128775463</name>
</gene>
<feature type="transmembrane region" description="Helical" evidence="11">
    <location>
        <begin position="71"/>
        <end position="93"/>
    </location>
</feature>
<keyword evidence="5 11" id="KW-0812">Transmembrane</keyword>
<proteinExistence type="inferred from homology"/>
<dbReference type="AlphaFoldDB" id="A0A9W2V1V4"/>
<keyword evidence="7 11" id="KW-0297">G-protein coupled receptor</keyword>
<feature type="transmembrane region" description="Helical" evidence="11">
    <location>
        <begin position="39"/>
        <end position="59"/>
    </location>
</feature>
<name>A0A9W2V1V4_PANPR</name>
<keyword evidence="8 11" id="KW-0472">Membrane</keyword>
<evidence type="ECO:0000256" key="10">
    <source>
        <dbReference type="ARBA" id="ARBA00023224"/>
    </source>
</evidence>
<feature type="transmembrane region" description="Helical" evidence="11">
    <location>
        <begin position="105"/>
        <end position="132"/>
    </location>
</feature>
<dbReference type="Proteomes" id="UP001165780">
    <property type="component" value="Unplaced"/>
</dbReference>
<keyword evidence="6 11" id="KW-1133">Transmembrane helix</keyword>
<dbReference type="GO" id="GO:0016503">
    <property type="term" value="F:pheromone receptor activity"/>
    <property type="evidence" value="ECO:0007669"/>
    <property type="project" value="InterPro"/>
</dbReference>
<reference evidence="13" key="1">
    <citation type="submission" date="2025-08" db="UniProtKB">
        <authorList>
            <consortium name="RefSeq"/>
        </authorList>
    </citation>
    <scope>IDENTIFICATION</scope>
    <source>
        <tissue evidence="13">Whole blood</tissue>
    </source>
</reference>
<keyword evidence="10 11" id="KW-0807">Transducer</keyword>
<evidence type="ECO:0000256" key="2">
    <source>
        <dbReference type="ARBA" id="ARBA00010663"/>
    </source>
</evidence>
<protein>
    <recommendedName>
        <fullName evidence="11">Vomeronasal type-1 receptor</fullName>
    </recommendedName>
</protein>
<evidence type="ECO:0000256" key="5">
    <source>
        <dbReference type="ARBA" id="ARBA00022692"/>
    </source>
</evidence>
<evidence type="ECO:0000256" key="7">
    <source>
        <dbReference type="ARBA" id="ARBA00023040"/>
    </source>
</evidence>
<dbReference type="GO" id="GO:0019236">
    <property type="term" value="P:response to pheromone"/>
    <property type="evidence" value="ECO:0007669"/>
    <property type="project" value="UniProtKB-KW"/>
</dbReference>
<evidence type="ECO:0000256" key="11">
    <source>
        <dbReference type="RuleBase" id="RU364061"/>
    </source>
</evidence>
<evidence type="ECO:0000313" key="12">
    <source>
        <dbReference type="Proteomes" id="UP001165780"/>
    </source>
</evidence>
<evidence type="ECO:0000256" key="8">
    <source>
        <dbReference type="ARBA" id="ARBA00023136"/>
    </source>
</evidence>
<dbReference type="Pfam" id="PF03402">
    <property type="entry name" value="V1R"/>
    <property type="match status" value="2"/>
</dbReference>
<dbReference type="GO" id="GO:0005886">
    <property type="term" value="C:plasma membrane"/>
    <property type="evidence" value="ECO:0007669"/>
    <property type="project" value="UniProtKB-SubCell"/>
</dbReference>
<comment type="similarity">
    <text evidence="2 11">Belongs to the G-protein coupled receptor 1 family.</text>
</comment>
<dbReference type="GeneID" id="128775463"/>
<dbReference type="RefSeq" id="XP_053752696.1">
    <property type="nucleotide sequence ID" value="XM_053896721.1"/>
</dbReference>